<keyword evidence="2" id="KW-1185">Reference proteome</keyword>
<accession>A0ACC0CQJ2</accession>
<sequence>MSPRFSASFLFIFPFLLYARLRVRRRRFAGTLGSSRILGCGLGVCHFEGIVELQSDRGGTGRPIFDSFLLHLFRYALCHPSHGHEEEVISTLQCLGNI</sequence>
<dbReference type="Proteomes" id="UP001497680">
    <property type="component" value="Unassembled WGS sequence"/>
</dbReference>
<comment type="caution">
    <text evidence="1">The sequence shown here is derived from an EMBL/GenBank/DDBJ whole genome shotgun (WGS) entry which is preliminary data.</text>
</comment>
<evidence type="ECO:0000313" key="1">
    <source>
        <dbReference type="EMBL" id="KAI6082661.1"/>
    </source>
</evidence>
<protein>
    <submittedName>
        <fullName evidence="1">Uncharacterized protein</fullName>
    </submittedName>
</protein>
<name>A0ACC0CQJ2_9PEZI</name>
<evidence type="ECO:0000313" key="2">
    <source>
        <dbReference type="Proteomes" id="UP001497680"/>
    </source>
</evidence>
<proteinExistence type="predicted"/>
<dbReference type="EMBL" id="MU394366">
    <property type="protein sequence ID" value="KAI6082661.1"/>
    <property type="molecule type" value="Genomic_DNA"/>
</dbReference>
<reference evidence="1 2" key="1">
    <citation type="journal article" date="2022" name="New Phytol.">
        <title>Ecological generalism drives hyperdiversity of secondary metabolite gene clusters in xylarialean endophytes.</title>
        <authorList>
            <person name="Franco M.E.E."/>
            <person name="Wisecaver J.H."/>
            <person name="Arnold A.E."/>
            <person name="Ju Y.M."/>
            <person name="Slot J.C."/>
            <person name="Ahrendt S."/>
            <person name="Moore L.P."/>
            <person name="Eastman K.E."/>
            <person name="Scott K."/>
            <person name="Konkel Z."/>
            <person name="Mondo S.J."/>
            <person name="Kuo A."/>
            <person name="Hayes R.D."/>
            <person name="Haridas S."/>
            <person name="Andreopoulos B."/>
            <person name="Riley R."/>
            <person name="LaButti K."/>
            <person name="Pangilinan J."/>
            <person name="Lipzen A."/>
            <person name="Amirebrahimi M."/>
            <person name="Yan J."/>
            <person name="Adam C."/>
            <person name="Keymanesh K."/>
            <person name="Ng V."/>
            <person name="Louie K."/>
            <person name="Northen T."/>
            <person name="Drula E."/>
            <person name="Henrissat B."/>
            <person name="Hsieh H.M."/>
            <person name="Youens-Clark K."/>
            <person name="Lutzoni F."/>
            <person name="Miadlikowska J."/>
            <person name="Eastwood D.C."/>
            <person name="Hamelin R.C."/>
            <person name="Grigoriev I.V."/>
            <person name="U'Ren J.M."/>
        </authorList>
    </citation>
    <scope>NUCLEOTIDE SEQUENCE [LARGE SCALE GENOMIC DNA]</scope>
    <source>
        <strain evidence="1 2">ER1909</strain>
    </source>
</reference>
<organism evidence="1 2">
    <name type="scientific">Hypoxylon rubiginosum</name>
    <dbReference type="NCBI Taxonomy" id="110542"/>
    <lineage>
        <taxon>Eukaryota</taxon>
        <taxon>Fungi</taxon>
        <taxon>Dikarya</taxon>
        <taxon>Ascomycota</taxon>
        <taxon>Pezizomycotina</taxon>
        <taxon>Sordariomycetes</taxon>
        <taxon>Xylariomycetidae</taxon>
        <taxon>Xylariales</taxon>
        <taxon>Hypoxylaceae</taxon>
        <taxon>Hypoxylon</taxon>
    </lineage>
</organism>
<gene>
    <name evidence="1" type="ORF">F4821DRAFT_246620</name>
</gene>